<dbReference type="RefSeq" id="WP_144701727.1">
    <property type="nucleotide sequence ID" value="NZ_VNJJ01000006.1"/>
</dbReference>
<dbReference type="PROSITE" id="PS00304">
    <property type="entry name" value="SASP_1"/>
    <property type="match status" value="1"/>
</dbReference>
<dbReference type="OrthoDB" id="1683773at2"/>
<keyword evidence="2" id="KW-0238">DNA-binding</keyword>
<evidence type="ECO:0000313" key="4">
    <source>
        <dbReference type="Proteomes" id="UP000316330"/>
    </source>
</evidence>
<name>A0A559JII9_9BACL</name>
<gene>
    <name evidence="3" type="ORF">FPZ45_12075</name>
</gene>
<comment type="similarity">
    <text evidence="1">Belongs to the alpha/beta-type SASP family.</text>
</comment>
<dbReference type="EMBL" id="VNJJ01000006">
    <property type="protein sequence ID" value="TVX99689.1"/>
    <property type="molecule type" value="Genomic_DNA"/>
</dbReference>
<reference evidence="3 4" key="1">
    <citation type="submission" date="2019-07" db="EMBL/GenBank/DDBJ databases">
        <authorList>
            <person name="Kim J."/>
        </authorList>
    </citation>
    <scope>NUCLEOTIDE SEQUENCE [LARGE SCALE GENOMIC DNA]</scope>
    <source>
        <strain evidence="3 4">G13</strain>
    </source>
</reference>
<sequence>MARRRKLVIPGAEEGVTALKADVMRKEGYSVDPARPDDVKYEVAEDLGVPLQRGNNGKLTTEEAGMVGGKIGGSMVREMIRLAQEKLTNKP</sequence>
<dbReference type="Gene3D" id="6.10.10.80">
    <property type="entry name" value="Small, acid-soluble spore protein, alpha/beta type-like"/>
    <property type="match status" value="1"/>
</dbReference>
<evidence type="ECO:0000313" key="3">
    <source>
        <dbReference type="EMBL" id="TVX99689.1"/>
    </source>
</evidence>
<dbReference type="GO" id="GO:0006265">
    <property type="term" value="P:DNA topological change"/>
    <property type="evidence" value="ECO:0007669"/>
    <property type="project" value="InterPro"/>
</dbReference>
<organism evidence="3 4">
    <name type="scientific">Cohnella terricola</name>
    <dbReference type="NCBI Taxonomy" id="1289167"/>
    <lineage>
        <taxon>Bacteria</taxon>
        <taxon>Bacillati</taxon>
        <taxon>Bacillota</taxon>
        <taxon>Bacilli</taxon>
        <taxon>Bacillales</taxon>
        <taxon>Paenibacillaceae</taxon>
        <taxon>Cohnella</taxon>
    </lineage>
</organism>
<dbReference type="AlphaFoldDB" id="A0A559JII9"/>
<comment type="caution">
    <text evidence="3">The sequence shown here is derived from an EMBL/GenBank/DDBJ whole genome shotgun (WGS) entry which is preliminary data.</text>
</comment>
<dbReference type="Pfam" id="PF00269">
    <property type="entry name" value="SASP"/>
    <property type="match status" value="1"/>
</dbReference>
<proteinExistence type="inferred from homology"/>
<dbReference type="InterPro" id="IPR001448">
    <property type="entry name" value="SASP_alpha/beta-type"/>
</dbReference>
<evidence type="ECO:0000256" key="1">
    <source>
        <dbReference type="ARBA" id="ARBA00005442"/>
    </source>
</evidence>
<dbReference type="GO" id="GO:0003690">
    <property type="term" value="F:double-stranded DNA binding"/>
    <property type="evidence" value="ECO:0007669"/>
    <property type="project" value="InterPro"/>
</dbReference>
<dbReference type="InterPro" id="IPR018126">
    <property type="entry name" value="SASP_alpha/beta-type_CS"/>
</dbReference>
<keyword evidence="4" id="KW-1185">Reference proteome</keyword>
<dbReference type="InterPro" id="IPR038300">
    <property type="entry name" value="SASP_sf_alpha/beta"/>
</dbReference>
<accession>A0A559JII9</accession>
<evidence type="ECO:0000256" key="2">
    <source>
        <dbReference type="ARBA" id="ARBA00023125"/>
    </source>
</evidence>
<dbReference type="Proteomes" id="UP000316330">
    <property type="component" value="Unassembled WGS sequence"/>
</dbReference>
<protein>
    <submittedName>
        <fullName evidence="3">Alpha/beta-type small acid-soluble spore protein</fullName>
    </submittedName>
</protein>